<dbReference type="RefSeq" id="WP_045949100.1">
    <property type="nucleotide sequence ID" value="NZ_JZWV01000582.1"/>
</dbReference>
<proteinExistence type="predicted"/>
<evidence type="ECO:0000256" key="1">
    <source>
        <dbReference type="SAM" id="MobiDB-lite"/>
    </source>
</evidence>
<accession>A0A0F4J8T1</accession>
<dbReference type="EMBL" id="JZWV01000582">
    <property type="protein sequence ID" value="KJY30204.1"/>
    <property type="molecule type" value="Genomic_DNA"/>
</dbReference>
<dbReference type="PANTHER" id="PTHR35585:SF1">
    <property type="entry name" value="HHE DOMAIN PROTEIN (AFU_ORTHOLOGUE AFUA_4G00730)"/>
    <property type="match status" value="1"/>
</dbReference>
<keyword evidence="4" id="KW-1185">Reference proteome</keyword>
<dbReference type="Proteomes" id="UP000033551">
    <property type="component" value="Unassembled WGS sequence"/>
</dbReference>
<feature type="domain" description="Hemerythrin-like" evidence="2">
    <location>
        <begin position="7"/>
        <end position="124"/>
    </location>
</feature>
<evidence type="ECO:0000313" key="4">
    <source>
        <dbReference type="Proteomes" id="UP000033551"/>
    </source>
</evidence>
<comment type="caution">
    <text evidence="3">The sequence shown here is derived from an EMBL/GenBank/DDBJ whole genome shotgun (WGS) entry which is preliminary data.</text>
</comment>
<dbReference type="PATRIC" id="fig|68223.7.peg.8930"/>
<feature type="region of interest" description="Disordered" evidence="1">
    <location>
        <begin position="140"/>
        <end position="189"/>
    </location>
</feature>
<sequence>MGHGGDVVAELTTDHDEVKEYFQKLGRTTGAEERRSLADLLTIELVRHSVAEEQYLYPAVREHLEEGDLIADKEIADHGRAERLMKQLQEEDAAGTRFTSVLRELEADVLAHIHDEEQNLFPALRRACSQEVLDELGDKTRRAKKTAPTRPHPGAPSTPPANKLLAPGMGLVDRARDLLSGRGKDDRAA</sequence>
<evidence type="ECO:0000313" key="3">
    <source>
        <dbReference type="EMBL" id="KJY30204.1"/>
    </source>
</evidence>
<dbReference type="OrthoDB" id="9793637at2"/>
<feature type="compositionally biased region" description="Basic and acidic residues" evidence="1">
    <location>
        <begin position="173"/>
        <end position="189"/>
    </location>
</feature>
<dbReference type="CDD" id="cd12108">
    <property type="entry name" value="Hr-like"/>
    <property type="match status" value="1"/>
</dbReference>
<dbReference type="STRING" id="68223.GCA_002028425_00421"/>
<protein>
    <submittedName>
        <fullName evidence="3">Hemerythrin</fullName>
    </submittedName>
</protein>
<dbReference type="AlphaFoldDB" id="A0A0F4J8T1"/>
<organism evidence="3 4">
    <name type="scientific">Streptomyces katrae</name>
    <dbReference type="NCBI Taxonomy" id="68223"/>
    <lineage>
        <taxon>Bacteria</taxon>
        <taxon>Bacillati</taxon>
        <taxon>Actinomycetota</taxon>
        <taxon>Actinomycetes</taxon>
        <taxon>Kitasatosporales</taxon>
        <taxon>Streptomycetaceae</taxon>
        <taxon>Streptomyces</taxon>
    </lineage>
</organism>
<dbReference type="InterPro" id="IPR012312">
    <property type="entry name" value="Hemerythrin-like"/>
</dbReference>
<name>A0A0F4J8T1_9ACTN</name>
<gene>
    <name evidence="3" type="ORF">VR44_21000</name>
</gene>
<feature type="compositionally biased region" description="Pro residues" evidence="1">
    <location>
        <begin position="150"/>
        <end position="159"/>
    </location>
</feature>
<evidence type="ECO:0000259" key="2">
    <source>
        <dbReference type="Pfam" id="PF01814"/>
    </source>
</evidence>
<dbReference type="Gene3D" id="1.20.120.520">
    <property type="entry name" value="nmb1532 protein domain like"/>
    <property type="match status" value="1"/>
</dbReference>
<dbReference type="PANTHER" id="PTHR35585">
    <property type="entry name" value="HHE DOMAIN PROTEIN (AFU_ORTHOLOGUE AFUA_4G00730)"/>
    <property type="match status" value="1"/>
</dbReference>
<reference evidence="3 4" key="1">
    <citation type="submission" date="2015-02" db="EMBL/GenBank/DDBJ databases">
        <authorList>
            <person name="Ju K.-S."/>
            <person name="Doroghazi J.R."/>
            <person name="Metcalf W."/>
        </authorList>
    </citation>
    <scope>NUCLEOTIDE SEQUENCE [LARGE SCALE GENOMIC DNA]</scope>
    <source>
        <strain evidence="3 4">NRRL ISP-5550</strain>
    </source>
</reference>
<dbReference type="Pfam" id="PF01814">
    <property type="entry name" value="Hemerythrin"/>
    <property type="match status" value="1"/>
</dbReference>